<name>A0A0M0KE10_9EUKA</name>
<organism evidence="1 2">
    <name type="scientific">Chrysochromulina tobinii</name>
    <dbReference type="NCBI Taxonomy" id="1460289"/>
    <lineage>
        <taxon>Eukaryota</taxon>
        <taxon>Haptista</taxon>
        <taxon>Haptophyta</taxon>
        <taxon>Prymnesiophyceae</taxon>
        <taxon>Prymnesiales</taxon>
        <taxon>Chrysochromulinaceae</taxon>
        <taxon>Chrysochromulina</taxon>
    </lineage>
</organism>
<dbReference type="OrthoDB" id="10248905at2759"/>
<protein>
    <submittedName>
        <fullName evidence="1">Exported protein</fullName>
    </submittedName>
</protein>
<dbReference type="Pfam" id="PF14486">
    <property type="entry name" value="DUF4432"/>
    <property type="match status" value="1"/>
</dbReference>
<dbReference type="EMBL" id="JWZX01000596">
    <property type="protein sequence ID" value="KOO37076.1"/>
    <property type="molecule type" value="Genomic_DNA"/>
</dbReference>
<reference evidence="2" key="1">
    <citation type="journal article" date="2015" name="PLoS Genet.">
        <title>Genome Sequence and Transcriptome Analyses of Chrysochromulina tobin: Metabolic Tools for Enhanced Algal Fitness in the Prominent Order Prymnesiales (Haptophyceae).</title>
        <authorList>
            <person name="Hovde B.T."/>
            <person name="Deodato C.R."/>
            <person name="Hunsperger H.M."/>
            <person name="Ryken S.A."/>
            <person name="Yost W."/>
            <person name="Jha R.K."/>
            <person name="Patterson J."/>
            <person name="Monnat R.J. Jr."/>
            <person name="Barlow S.B."/>
            <person name="Starkenburg S.R."/>
            <person name="Cattolico R.A."/>
        </authorList>
    </citation>
    <scope>NUCLEOTIDE SEQUENCE</scope>
    <source>
        <strain evidence="2">CCMP291</strain>
    </source>
</reference>
<evidence type="ECO:0000313" key="1">
    <source>
        <dbReference type="EMBL" id="KOO37076.1"/>
    </source>
</evidence>
<dbReference type="InterPro" id="IPR014718">
    <property type="entry name" value="GH-type_carb-bd"/>
</dbReference>
<dbReference type="InterPro" id="IPR027839">
    <property type="entry name" value="DUF4432"/>
</dbReference>
<dbReference type="Gene3D" id="2.70.98.10">
    <property type="match status" value="1"/>
</dbReference>
<gene>
    <name evidence="1" type="ORF">Ctob_015508</name>
</gene>
<accession>A0A0M0KE10</accession>
<dbReference type="GO" id="GO:0030246">
    <property type="term" value="F:carbohydrate binding"/>
    <property type="evidence" value="ECO:0007669"/>
    <property type="project" value="InterPro"/>
</dbReference>
<sequence>MMTSRRVCLAAGGAVASASLAFTSSRRADSENAKIGHRVTLTSVAENFRTEAWAAKGENWAVTKRTLHGGRQEGVDEIEVQSGPLTFTVLPTRGMSIGRVSIGGTPLGWQSPVREAVHPRAVDLQDFSGLGWLTGFNEWLVRCGVSFAGHPGVDDGRLLTLHGRIGNLPASEVEVIVDEAPPHRIRVRGRVDEAMFKFCDFELWTEVSTVPGSLELTISDVLKNKASYPKEYEMIYHTNFGAPLLQQGTRFVIGPNAAVTPFNADAAAELADWKTFKGPTKGYGETVYCVTPKADAHGFVRVALVDAAGTCGVGLRYTAGTLPVFNLWKNTDLDECHGYVTGLEPGTNFAYNRAKERAAGRVRQLGPLEEVSFGLTFTFLRGAEEVRAAMEEVARCG</sequence>
<keyword evidence="2" id="KW-1185">Reference proteome</keyword>
<comment type="caution">
    <text evidence="1">The sequence shown here is derived from an EMBL/GenBank/DDBJ whole genome shotgun (WGS) entry which is preliminary data.</text>
</comment>
<dbReference type="AlphaFoldDB" id="A0A0M0KE10"/>
<evidence type="ECO:0000313" key="2">
    <source>
        <dbReference type="Proteomes" id="UP000037460"/>
    </source>
</evidence>
<proteinExistence type="predicted"/>
<dbReference type="CDD" id="cd09023">
    <property type="entry name" value="Aldose_epim_Ec_c4013"/>
    <property type="match status" value="1"/>
</dbReference>
<dbReference type="Proteomes" id="UP000037460">
    <property type="component" value="Unassembled WGS sequence"/>
</dbReference>